<accession>A0A059CIX0</accession>
<reference evidence="6" key="1">
    <citation type="submission" date="2013-07" db="EMBL/GenBank/DDBJ databases">
        <title>The genome of Eucalyptus grandis.</title>
        <authorList>
            <person name="Schmutz J."/>
            <person name="Hayes R."/>
            <person name="Myburg A."/>
            <person name="Tuskan G."/>
            <person name="Grattapaglia D."/>
            <person name="Rokhsar D.S."/>
        </authorList>
    </citation>
    <scope>NUCLEOTIDE SEQUENCE</scope>
    <source>
        <tissue evidence="6">Leaf extractions</tissue>
    </source>
</reference>
<dbReference type="Pfam" id="PF00453">
    <property type="entry name" value="Ribosomal_L20"/>
    <property type="match status" value="1"/>
</dbReference>
<dbReference type="GO" id="GO:0005840">
    <property type="term" value="C:ribosome"/>
    <property type="evidence" value="ECO:0007669"/>
    <property type="project" value="UniProtKB-KW"/>
</dbReference>
<dbReference type="GO" id="GO:0006412">
    <property type="term" value="P:translation"/>
    <property type="evidence" value="ECO:0007669"/>
    <property type="project" value="InterPro"/>
</dbReference>
<dbReference type="InterPro" id="IPR035566">
    <property type="entry name" value="Ribosomal_protein_bL20_C"/>
</dbReference>
<dbReference type="GO" id="GO:0003735">
    <property type="term" value="F:structural constituent of ribosome"/>
    <property type="evidence" value="ECO:0007669"/>
    <property type="project" value="InterPro"/>
</dbReference>
<proteinExistence type="inferred from homology"/>
<keyword evidence="3" id="KW-0687">Ribonucleoprotein</keyword>
<dbReference type="SUPFAM" id="SSF74731">
    <property type="entry name" value="Ribosomal protein L20"/>
    <property type="match status" value="1"/>
</dbReference>
<keyword evidence="2" id="KW-0689">Ribosomal protein</keyword>
<dbReference type="AlphaFoldDB" id="A0A059CIX0"/>
<dbReference type="STRING" id="71139.A0A059CIX0"/>
<evidence type="ECO:0000313" key="6">
    <source>
        <dbReference type="EMBL" id="KCW78388.1"/>
    </source>
</evidence>
<feature type="non-terminal residue" evidence="6">
    <location>
        <position position="1"/>
    </location>
</feature>
<evidence type="ECO:0000256" key="2">
    <source>
        <dbReference type="ARBA" id="ARBA00022980"/>
    </source>
</evidence>
<comment type="similarity">
    <text evidence="1">Belongs to the bacterial ribosomal protein bL20 family.</text>
</comment>
<dbReference type="InterPro" id="IPR005813">
    <property type="entry name" value="Ribosomal_bL20"/>
</dbReference>
<dbReference type="Gene3D" id="1.10.1900.20">
    <property type="entry name" value="Ribosomal protein L20"/>
    <property type="match status" value="1"/>
</dbReference>
<dbReference type="GO" id="GO:0019843">
    <property type="term" value="F:rRNA binding"/>
    <property type="evidence" value="ECO:0007669"/>
    <property type="project" value="InterPro"/>
</dbReference>
<sequence length="71" mass="8466">FRGARSRLTRTIIQQIRSLVSSHRDRDRKKIDFRRLWITQINAVIRGNRVSYSYTIDSASYSAFTFIWITV</sequence>
<dbReference type="InParanoid" id="A0A059CIX0"/>
<evidence type="ECO:0000256" key="4">
    <source>
        <dbReference type="ARBA" id="ARBA00035295"/>
    </source>
</evidence>
<evidence type="ECO:0000256" key="5">
    <source>
        <dbReference type="ARBA" id="ARBA00035420"/>
    </source>
</evidence>
<dbReference type="GO" id="GO:1990904">
    <property type="term" value="C:ribonucleoprotein complex"/>
    <property type="evidence" value="ECO:0007669"/>
    <property type="project" value="UniProtKB-KW"/>
</dbReference>
<dbReference type="PANTHER" id="PTHR10986">
    <property type="entry name" value="39S RIBOSOMAL PROTEIN L20"/>
    <property type="match status" value="1"/>
</dbReference>
<gene>
    <name evidence="6" type="ORF">EUGRSUZ_D02558</name>
</gene>
<protein>
    <recommendedName>
        <fullName evidence="4">Large ribosomal subunit protein bL20c</fullName>
    </recommendedName>
    <alternativeName>
        <fullName evidence="5">50S ribosomal protein L20, chloroplastic</fullName>
    </alternativeName>
</protein>
<evidence type="ECO:0000256" key="1">
    <source>
        <dbReference type="ARBA" id="ARBA00007698"/>
    </source>
</evidence>
<name>A0A059CIX0_EUCGR</name>
<organism evidence="6">
    <name type="scientific">Eucalyptus grandis</name>
    <name type="common">Flooded gum</name>
    <dbReference type="NCBI Taxonomy" id="71139"/>
    <lineage>
        <taxon>Eukaryota</taxon>
        <taxon>Viridiplantae</taxon>
        <taxon>Streptophyta</taxon>
        <taxon>Embryophyta</taxon>
        <taxon>Tracheophyta</taxon>
        <taxon>Spermatophyta</taxon>
        <taxon>Magnoliopsida</taxon>
        <taxon>eudicotyledons</taxon>
        <taxon>Gunneridae</taxon>
        <taxon>Pentapetalae</taxon>
        <taxon>rosids</taxon>
        <taxon>malvids</taxon>
        <taxon>Myrtales</taxon>
        <taxon>Myrtaceae</taxon>
        <taxon>Myrtoideae</taxon>
        <taxon>Eucalypteae</taxon>
        <taxon>Eucalyptus</taxon>
    </lineage>
</organism>
<dbReference type="Gramene" id="KCW78388">
    <property type="protein sequence ID" value="KCW78388"/>
    <property type="gene ID" value="EUGRSUZ_D02558"/>
</dbReference>
<dbReference type="EMBL" id="KK198756">
    <property type="protein sequence ID" value="KCW78388.1"/>
    <property type="molecule type" value="Genomic_DNA"/>
</dbReference>
<evidence type="ECO:0000256" key="3">
    <source>
        <dbReference type="ARBA" id="ARBA00023274"/>
    </source>
</evidence>